<dbReference type="RefSeq" id="WP_151044753.1">
    <property type="nucleotide sequence ID" value="NZ_CP060413.1"/>
</dbReference>
<protein>
    <recommendedName>
        <fullName evidence="2">DUF4760 domain-containing protein</fullName>
    </recommendedName>
</protein>
<reference evidence="1" key="1">
    <citation type="submission" date="2019-09" db="EMBL/GenBank/DDBJ databases">
        <title>Draft genome sequences of 48 bacterial type strains from the CCUG.</title>
        <authorList>
            <person name="Tunovic T."/>
            <person name="Pineiro-Iglesias B."/>
            <person name="Unosson C."/>
            <person name="Inganas E."/>
            <person name="Ohlen M."/>
            <person name="Cardew S."/>
            <person name="Jensie-Markopoulos S."/>
            <person name="Salva-Serra F."/>
            <person name="Jaen-Luchoro D."/>
            <person name="Karlsson R."/>
            <person name="Svensson-Stadler L."/>
            <person name="Chun J."/>
            <person name="Moore E."/>
        </authorList>
    </citation>
    <scope>NUCLEOTIDE SEQUENCE</scope>
    <source>
        <strain evidence="1">CCUG 15333</strain>
    </source>
</reference>
<evidence type="ECO:0000313" key="1">
    <source>
        <dbReference type="EMBL" id="KAB0586164.1"/>
    </source>
</evidence>
<dbReference type="EMBL" id="VZOT01000007">
    <property type="protein sequence ID" value="KAB0586164.1"/>
    <property type="molecule type" value="Genomic_DNA"/>
</dbReference>
<proteinExistence type="predicted"/>
<accession>A0A6A1R178</accession>
<evidence type="ECO:0008006" key="2">
    <source>
        <dbReference type="Google" id="ProtNLM"/>
    </source>
</evidence>
<dbReference type="AlphaFoldDB" id="A0A6A1R178"/>
<sequence>MKKHKVNISSMTSNQSFLAATLFVAALFLIILITAIGDKLLCWINENSGLASWVQAIGSVAAIGGIWWQTKENYKNNQKDRKVDLYGVQLEVMAGITMLNKRFNKFLYDFDAGLLKICDSSGNIDLNNINFFVLERNVASYFREFSKFANSSSGAINAEAFIGEICFELDVMAVKINKRFPVDEVRKSIKMLKEKSEGLNYWVPLEIRQLKDLLGYK</sequence>
<comment type="caution">
    <text evidence="1">The sequence shown here is derived from an EMBL/GenBank/DDBJ whole genome shotgun (WGS) entry which is preliminary data.</text>
</comment>
<organism evidence="1">
    <name type="scientific">Comamonas kerstersii</name>
    <dbReference type="NCBI Taxonomy" id="225992"/>
    <lineage>
        <taxon>Bacteria</taxon>
        <taxon>Pseudomonadati</taxon>
        <taxon>Pseudomonadota</taxon>
        <taxon>Betaproteobacteria</taxon>
        <taxon>Burkholderiales</taxon>
        <taxon>Comamonadaceae</taxon>
        <taxon>Comamonas</taxon>
    </lineage>
</organism>
<gene>
    <name evidence="1" type="ORF">F7P80_11040</name>
</gene>
<name>A0A6A1R178_9BURK</name>